<keyword evidence="1" id="KW-0812">Transmembrane</keyword>
<reference evidence="2" key="1">
    <citation type="journal article" date="2014" name="Front. Microbiol.">
        <title>High frequency of phylogenetically diverse reductive dehalogenase-homologous genes in deep subseafloor sedimentary metagenomes.</title>
        <authorList>
            <person name="Kawai M."/>
            <person name="Futagami T."/>
            <person name="Toyoda A."/>
            <person name="Takaki Y."/>
            <person name="Nishi S."/>
            <person name="Hori S."/>
            <person name="Arai W."/>
            <person name="Tsubouchi T."/>
            <person name="Morono Y."/>
            <person name="Uchiyama I."/>
            <person name="Ito T."/>
            <person name="Fujiyama A."/>
            <person name="Inagaki F."/>
            <person name="Takami H."/>
        </authorList>
    </citation>
    <scope>NUCLEOTIDE SEQUENCE</scope>
    <source>
        <strain evidence="2">Expedition CK06-06</strain>
    </source>
</reference>
<evidence type="ECO:0008006" key="3">
    <source>
        <dbReference type="Google" id="ProtNLM"/>
    </source>
</evidence>
<evidence type="ECO:0000256" key="1">
    <source>
        <dbReference type="SAM" id="Phobius"/>
    </source>
</evidence>
<dbReference type="EMBL" id="BARV01036711">
    <property type="protein sequence ID" value="GAI56561.1"/>
    <property type="molecule type" value="Genomic_DNA"/>
</dbReference>
<gene>
    <name evidence="2" type="ORF">S06H3_56973</name>
</gene>
<keyword evidence="1" id="KW-1133">Transmembrane helix</keyword>
<comment type="caution">
    <text evidence="2">The sequence shown here is derived from an EMBL/GenBank/DDBJ whole genome shotgun (WGS) entry which is preliminary data.</text>
</comment>
<proteinExistence type="predicted"/>
<evidence type="ECO:0000313" key="2">
    <source>
        <dbReference type="EMBL" id="GAI56561.1"/>
    </source>
</evidence>
<dbReference type="AlphaFoldDB" id="X1QP46"/>
<feature type="non-terminal residue" evidence="2">
    <location>
        <position position="143"/>
    </location>
</feature>
<organism evidence="2">
    <name type="scientific">marine sediment metagenome</name>
    <dbReference type="NCBI Taxonomy" id="412755"/>
    <lineage>
        <taxon>unclassified sequences</taxon>
        <taxon>metagenomes</taxon>
        <taxon>ecological metagenomes</taxon>
    </lineage>
</organism>
<accession>X1QP46</accession>
<feature type="transmembrane region" description="Helical" evidence="1">
    <location>
        <begin position="17"/>
        <end position="38"/>
    </location>
</feature>
<keyword evidence="1" id="KW-0472">Membrane</keyword>
<sequence>MFWLIAWRNIWAKKRQSILTIALSIFCTIFLIFVLAFMHGQHKKMIEDAVEIYTGYLQITGEDYQDYPNYDHLIYDLNKVKQAVLEFPEIKSAGERFQTFALFAAEEDSLGGMLIGINPALEEDLSRIKSATTKGEYLAKDDK</sequence>
<name>X1QP46_9ZZZZ</name>
<protein>
    <recommendedName>
        <fullName evidence="3">MacB-like periplasmic core domain-containing protein</fullName>
    </recommendedName>
</protein>